<keyword evidence="7" id="KW-0347">Helicase</keyword>
<evidence type="ECO:0000256" key="4">
    <source>
        <dbReference type="ARBA" id="ARBA00022840"/>
    </source>
</evidence>
<evidence type="ECO:0000313" key="7">
    <source>
        <dbReference type="EMBL" id="UVF62637.1"/>
    </source>
</evidence>
<dbReference type="PROSITE" id="PS50051">
    <property type="entry name" value="MCM_2"/>
    <property type="match status" value="1"/>
</dbReference>
<dbReference type="EMBL" id="ON649703">
    <property type="protein sequence ID" value="UVF62637.1"/>
    <property type="molecule type" value="Genomic_DNA"/>
</dbReference>
<dbReference type="Pfam" id="PF17855">
    <property type="entry name" value="MCM_lid"/>
    <property type="match status" value="1"/>
</dbReference>
<evidence type="ECO:0000256" key="3">
    <source>
        <dbReference type="ARBA" id="ARBA00022741"/>
    </source>
</evidence>
<organism evidence="7">
    <name type="scientific">Yangshan Harbor Nitrososphaeria virus</name>
    <dbReference type="NCBI Taxonomy" id="2969597"/>
    <lineage>
        <taxon>Viruses</taxon>
        <taxon>Duplodnaviria</taxon>
        <taxon>Heunggongvirae</taxon>
        <taxon>Uroviricota</taxon>
        <taxon>Caudoviricetes</taxon>
    </lineage>
</organism>
<dbReference type="Pfam" id="PF00493">
    <property type="entry name" value="MCM"/>
    <property type="match status" value="1"/>
</dbReference>
<evidence type="ECO:0000256" key="5">
    <source>
        <dbReference type="ARBA" id="ARBA00023125"/>
    </source>
</evidence>
<dbReference type="SUPFAM" id="SSF52540">
    <property type="entry name" value="P-loop containing nucleoside triphosphate hydrolases"/>
    <property type="match status" value="1"/>
</dbReference>
<dbReference type="PANTHER" id="PTHR11630:SF66">
    <property type="entry name" value="DNA REPLICATION LICENSING FACTOR MCM4"/>
    <property type="match status" value="1"/>
</dbReference>
<dbReference type="InterPro" id="IPR041562">
    <property type="entry name" value="MCM_lid"/>
</dbReference>
<dbReference type="GO" id="GO:0003697">
    <property type="term" value="F:single-stranded DNA binding"/>
    <property type="evidence" value="ECO:0007669"/>
    <property type="project" value="TreeGrafter"/>
</dbReference>
<dbReference type="GO" id="GO:0042555">
    <property type="term" value="C:MCM complex"/>
    <property type="evidence" value="ECO:0007669"/>
    <property type="project" value="TreeGrafter"/>
</dbReference>
<dbReference type="InterPro" id="IPR031327">
    <property type="entry name" value="MCM"/>
</dbReference>
<dbReference type="PRINTS" id="PR01657">
    <property type="entry name" value="MCMFAMILY"/>
</dbReference>
<keyword evidence="4" id="KW-0067">ATP-binding</keyword>
<proteinExistence type="inferred from homology"/>
<dbReference type="GO" id="GO:0017116">
    <property type="term" value="F:single-stranded DNA helicase activity"/>
    <property type="evidence" value="ECO:0007669"/>
    <property type="project" value="TreeGrafter"/>
</dbReference>
<dbReference type="SMART" id="SM00350">
    <property type="entry name" value="MCM"/>
    <property type="match status" value="1"/>
</dbReference>
<reference evidence="7" key="1">
    <citation type="submission" date="2022-05" db="EMBL/GenBank/DDBJ databases">
        <title>Diverse viruses of marine archaea discovered using metagenomics.</title>
        <authorList>
            <person name="Zhou Y."/>
        </authorList>
    </citation>
    <scope>NUCLEOTIDE SEQUENCE</scope>
    <source>
        <strain evidence="7">YSH_354833</strain>
    </source>
</reference>
<evidence type="ECO:0000256" key="2">
    <source>
        <dbReference type="ARBA" id="ARBA00022705"/>
    </source>
</evidence>
<keyword evidence="7" id="KW-0378">Hydrolase</keyword>
<feature type="domain" description="MCM C-terminal AAA(+) ATPase" evidence="6">
    <location>
        <begin position="185"/>
        <end position="382"/>
    </location>
</feature>
<keyword evidence="2" id="KW-0235">DNA replication</keyword>
<dbReference type="PANTHER" id="PTHR11630">
    <property type="entry name" value="DNA REPLICATION LICENSING FACTOR MCM FAMILY MEMBER"/>
    <property type="match status" value="1"/>
</dbReference>
<comment type="similarity">
    <text evidence="1">Belongs to the MCM family.</text>
</comment>
<name>A0A976YFB6_9CAUD</name>
<evidence type="ECO:0000256" key="1">
    <source>
        <dbReference type="ARBA" id="ARBA00008010"/>
    </source>
</evidence>
<accession>A0A976YFB6</accession>
<dbReference type="GO" id="GO:0006260">
    <property type="term" value="P:DNA replication"/>
    <property type="evidence" value="ECO:0007669"/>
    <property type="project" value="UniProtKB-KW"/>
</dbReference>
<dbReference type="InterPro" id="IPR001208">
    <property type="entry name" value="MCM_dom"/>
</dbReference>
<dbReference type="GO" id="GO:0005524">
    <property type="term" value="F:ATP binding"/>
    <property type="evidence" value="ECO:0007669"/>
    <property type="project" value="UniProtKB-KW"/>
</dbReference>
<protein>
    <submittedName>
        <fullName evidence="7">MCM helicase</fullName>
    </submittedName>
</protein>
<sequence>MKIYTQDGKDYRQLDLDELRPLDEGKNDVLLQTIVSGSSEIEHYPTNIIFKCSNCKKEKHFDYAGLEPDVDDWRDLPTKLRCDHCNIEMYIDQVNKGQLRKILMTEQGETNPINLTGFIYGDDINKISPGTQLNLQGILRSRKKKISDLTYYRFFDITRFVPTDSKPVLPTDEEIEEFKKMDKTRLIQSFAPHIRNMYLIKEGLLLCCLGGVEGQYSRGDINALLLGDPSVAKTQLLKFVTNIIQKSDYVSGKSASGAGLFGGVDNLSDGTRIGKPGSVTLCNGGVACIDEMEKMNSADRTYAHEVMESQTFSLRKIGIDITWPVKVSIIGAANPKKSRWTTDLSIKENVTMPESLLSRFGLIFLIRDIPNKKEDLMIAEHIAKVRRGEIEPDLSIEELKKFINYAKTINPVESEEASKTLTDWWGSLREIEQIDGSIAIDYRTIEDLHRLTEAYARMDLSEVATISHAKRAIQILNDSLHTLGMETPGQKNASVMEKMSKTEYFKYVFKEPRTKVKAISLLCEKPKFYNELSAETAIHEAWANGQLLENGDVYEWV</sequence>
<dbReference type="InterPro" id="IPR027417">
    <property type="entry name" value="P-loop_NTPase"/>
</dbReference>
<evidence type="ECO:0000259" key="6">
    <source>
        <dbReference type="PROSITE" id="PS50051"/>
    </source>
</evidence>
<keyword evidence="5" id="KW-0238">DNA-binding</keyword>
<keyword evidence="3" id="KW-0547">Nucleotide-binding</keyword>
<dbReference type="Gene3D" id="3.40.50.300">
    <property type="entry name" value="P-loop containing nucleotide triphosphate hydrolases"/>
    <property type="match status" value="1"/>
</dbReference>